<keyword evidence="2" id="KW-1185">Reference proteome</keyword>
<protein>
    <recommendedName>
        <fullName evidence="3">Thioredoxin-like fold domain-containing protein</fullName>
    </recommendedName>
</protein>
<evidence type="ECO:0000313" key="2">
    <source>
        <dbReference type="Proteomes" id="UP000240357"/>
    </source>
</evidence>
<dbReference type="AlphaFoldDB" id="A0A2T2YKF0"/>
<dbReference type="EMBL" id="PYFT01000001">
    <property type="protein sequence ID" value="PSR55945.1"/>
    <property type="molecule type" value="Genomic_DNA"/>
</dbReference>
<name>A0A2T2YKF0_9BACT</name>
<sequence>MATDSSNFALKSLIEHICIFQNYDQLRAYGITVRPDILIQGKLIVKYQGNEFNYGNDPPALKSCLERILKL</sequence>
<gene>
    <name evidence="1" type="ORF">AHMF7605_21795</name>
</gene>
<comment type="caution">
    <text evidence="1">The sequence shown here is derived from an EMBL/GenBank/DDBJ whole genome shotgun (WGS) entry which is preliminary data.</text>
</comment>
<evidence type="ECO:0008006" key="3">
    <source>
        <dbReference type="Google" id="ProtNLM"/>
    </source>
</evidence>
<evidence type="ECO:0000313" key="1">
    <source>
        <dbReference type="EMBL" id="PSR55945.1"/>
    </source>
</evidence>
<organism evidence="1 2">
    <name type="scientific">Adhaeribacter arboris</name>
    <dbReference type="NCBI Taxonomy" id="2072846"/>
    <lineage>
        <taxon>Bacteria</taxon>
        <taxon>Pseudomonadati</taxon>
        <taxon>Bacteroidota</taxon>
        <taxon>Cytophagia</taxon>
        <taxon>Cytophagales</taxon>
        <taxon>Hymenobacteraceae</taxon>
        <taxon>Adhaeribacter</taxon>
    </lineage>
</organism>
<dbReference type="Proteomes" id="UP000240357">
    <property type="component" value="Unassembled WGS sequence"/>
</dbReference>
<proteinExistence type="predicted"/>
<accession>A0A2T2YKF0</accession>
<reference evidence="1 2" key="1">
    <citation type="submission" date="2018-03" db="EMBL/GenBank/DDBJ databases">
        <title>Adhaeribacter sp. HMF7605 Genome sequencing and assembly.</title>
        <authorList>
            <person name="Kang H."/>
            <person name="Kang J."/>
            <person name="Cha I."/>
            <person name="Kim H."/>
            <person name="Joh K."/>
        </authorList>
    </citation>
    <scope>NUCLEOTIDE SEQUENCE [LARGE SCALE GENOMIC DNA]</scope>
    <source>
        <strain evidence="1 2">HMF7605</strain>
    </source>
</reference>